<dbReference type="Gene3D" id="6.20.330.10">
    <property type="match status" value="1"/>
</dbReference>
<keyword evidence="8" id="KW-1133">Transmembrane helix</keyword>
<reference evidence="10 12" key="1">
    <citation type="submission" date="2016-10" db="EMBL/GenBank/DDBJ databases">
        <authorList>
            <person name="Varghese N."/>
            <person name="Submissions S."/>
        </authorList>
    </citation>
    <scope>NUCLEOTIDE SEQUENCE [LARGE SCALE GENOMIC DNA]</scope>
    <source>
        <strain evidence="10 12">DSM 19299</strain>
    </source>
</reference>
<name>A0A2X2WZ24_CHRJE</name>
<protein>
    <submittedName>
        <fullName evidence="10 11">Protease 4</fullName>
        <ecNumber evidence="11">3.4.21.-</ecNumber>
    </submittedName>
</protein>
<keyword evidence="3 11" id="KW-0645">Protease</keyword>
<dbReference type="NCBIfam" id="TIGR00705">
    <property type="entry name" value="SppA_67K"/>
    <property type="match status" value="1"/>
</dbReference>
<dbReference type="GO" id="GO:0008236">
    <property type="term" value="F:serine-type peptidase activity"/>
    <property type="evidence" value="ECO:0007669"/>
    <property type="project" value="UniProtKB-KW"/>
</dbReference>
<dbReference type="SUPFAM" id="SSF52096">
    <property type="entry name" value="ClpP/crotonase"/>
    <property type="match status" value="2"/>
</dbReference>
<dbReference type="PANTHER" id="PTHR33209:SF1">
    <property type="entry name" value="PEPTIDASE S49 DOMAIN-CONTAINING PROTEIN"/>
    <property type="match status" value="1"/>
</dbReference>
<dbReference type="EMBL" id="UAWB01000012">
    <property type="protein sequence ID" value="SQB45968.1"/>
    <property type="molecule type" value="Genomic_DNA"/>
</dbReference>
<accession>A0A2X2WZ24</accession>
<gene>
    <name evidence="11" type="primary">sppA</name>
    <name evidence="11" type="ORF">NCTC13492_03030</name>
    <name evidence="10" type="ORF">SAMN05421542_3468</name>
</gene>
<dbReference type="STRING" id="445960.SAMN05421542_3468"/>
<evidence type="ECO:0000313" key="13">
    <source>
        <dbReference type="Proteomes" id="UP000251670"/>
    </source>
</evidence>
<keyword evidence="4 11" id="KW-0378">Hydrolase</keyword>
<dbReference type="InterPro" id="IPR004634">
    <property type="entry name" value="Pept_S49_pIV"/>
</dbReference>
<dbReference type="Gene3D" id="3.90.226.10">
    <property type="entry name" value="2-enoyl-CoA Hydratase, Chain A, domain 1"/>
    <property type="match status" value="3"/>
</dbReference>
<evidence type="ECO:0000256" key="6">
    <source>
        <dbReference type="ARBA" id="ARBA00023136"/>
    </source>
</evidence>
<dbReference type="PIRSF" id="PIRSF001217">
    <property type="entry name" value="Protease_4_SppA"/>
    <property type="match status" value="1"/>
</dbReference>
<feature type="active site" description="Nucleophile" evidence="7">
    <location>
        <position position="383"/>
    </location>
</feature>
<organism evidence="11 13">
    <name type="scientific">Chryseobacterium jejuense</name>
    <dbReference type="NCBI Taxonomy" id="445960"/>
    <lineage>
        <taxon>Bacteria</taxon>
        <taxon>Pseudomonadati</taxon>
        <taxon>Bacteroidota</taxon>
        <taxon>Flavobacteriia</taxon>
        <taxon>Flavobacteriales</taxon>
        <taxon>Weeksellaceae</taxon>
        <taxon>Chryseobacterium group</taxon>
        <taxon>Chryseobacterium</taxon>
    </lineage>
</organism>
<feature type="domain" description="Peptidase S49" evidence="9">
    <location>
        <begin position="123"/>
        <end position="275"/>
    </location>
</feature>
<dbReference type="Pfam" id="PF01343">
    <property type="entry name" value="Peptidase_S49"/>
    <property type="match status" value="2"/>
</dbReference>
<evidence type="ECO:0000256" key="7">
    <source>
        <dbReference type="PIRSR" id="PIRSR001217-1"/>
    </source>
</evidence>
<keyword evidence="12" id="KW-1185">Reference proteome</keyword>
<evidence type="ECO:0000256" key="1">
    <source>
        <dbReference type="ARBA" id="ARBA00004370"/>
    </source>
</evidence>
<feature type="domain" description="Peptidase S49" evidence="9">
    <location>
        <begin position="366"/>
        <end position="518"/>
    </location>
</feature>
<dbReference type="Proteomes" id="UP000251670">
    <property type="component" value="Unassembled WGS sequence"/>
</dbReference>
<evidence type="ECO:0000256" key="4">
    <source>
        <dbReference type="ARBA" id="ARBA00022801"/>
    </source>
</evidence>
<dbReference type="PANTHER" id="PTHR33209">
    <property type="entry name" value="PROTEASE 4"/>
    <property type="match status" value="1"/>
</dbReference>
<dbReference type="CDD" id="cd07023">
    <property type="entry name" value="S49_Sppa_N_C"/>
    <property type="match status" value="1"/>
</dbReference>
<proteinExistence type="inferred from homology"/>
<comment type="similarity">
    <text evidence="2">Belongs to the peptidase S49 family.</text>
</comment>
<dbReference type="Proteomes" id="UP000199426">
    <property type="component" value="Unassembled WGS sequence"/>
</dbReference>
<dbReference type="EMBL" id="FNEG01000005">
    <property type="protein sequence ID" value="SDJ40922.1"/>
    <property type="molecule type" value="Genomic_DNA"/>
</dbReference>
<dbReference type="EC" id="3.4.21.-" evidence="11"/>
<dbReference type="InterPro" id="IPR047272">
    <property type="entry name" value="S49_SppA_C"/>
</dbReference>
<sequence>MRSFFKNVLANIVAIIILCAVFFVFFIMMLVFSSMGSDKSVVVKKNSVLTINLKTNIIDSPTEEQMDLFGLGSQNKNVLLYDVLEAINKAKTDDNIKGISIETDGLNAGLTQIDDLRNAIEDFKKSGKFVYAYGNGVSQSAYYLGSVADQYYLHPAGGIELKGLSTEVTFFKDFADKYGIGIEVIRHGKFKSAVEPFLRNDISPENKEQLSTLLNDLWKNTSYKMAASRKIDTAQFRTIVDSLYGMIPEQGLKYKLADKLIQKSEYEDILKTKLNVKDKEKLNKVSLTNYISSFNDDDKSGEKVAILYASGSINNGDEYNDIHSDKYVKYIKKLQEDDKVKAVVLRINSPGGSANASDEILFELQQLKKKKPLVVSFGDYAASGGYYVAMAADKIYSEPNTLTGSIGVFGVMPYYKDIANKNGIRADVVATNANSMYYSGLNGVTPYGVNMMTRSVEGTYKRFVHFVTQNRKKTFEQIDNVGGGRVWSGVRAKEIGLVDELGTLNDAVKFAAQKAGVKSYYVEAYPKKMTPFEQIFKDLNEEDISARIIKNKIGKSNYEILQQITDKKLQSEVKMEMPYQIRINN</sequence>
<evidence type="ECO:0000256" key="3">
    <source>
        <dbReference type="ARBA" id="ARBA00022670"/>
    </source>
</evidence>
<keyword evidence="6 8" id="KW-0472">Membrane</keyword>
<evidence type="ECO:0000313" key="10">
    <source>
        <dbReference type="EMBL" id="SDJ40922.1"/>
    </source>
</evidence>
<dbReference type="InterPro" id="IPR047217">
    <property type="entry name" value="S49_SppA_67K_type_N"/>
</dbReference>
<dbReference type="GO" id="GO:0006465">
    <property type="term" value="P:signal peptide processing"/>
    <property type="evidence" value="ECO:0007669"/>
    <property type="project" value="InterPro"/>
</dbReference>
<feature type="transmembrane region" description="Helical" evidence="8">
    <location>
        <begin position="12"/>
        <end position="32"/>
    </location>
</feature>
<dbReference type="CDD" id="cd07018">
    <property type="entry name" value="S49_SppA_67K_type"/>
    <property type="match status" value="1"/>
</dbReference>
<dbReference type="NCBIfam" id="TIGR00706">
    <property type="entry name" value="SppA_dom"/>
    <property type="match status" value="1"/>
</dbReference>
<dbReference type="InterPro" id="IPR029045">
    <property type="entry name" value="ClpP/crotonase-like_dom_sf"/>
</dbReference>
<keyword evidence="5" id="KW-0720">Serine protease</keyword>
<comment type="subcellular location">
    <subcellularLocation>
        <location evidence="1">Membrane</location>
    </subcellularLocation>
</comment>
<evidence type="ECO:0000256" key="5">
    <source>
        <dbReference type="ARBA" id="ARBA00022825"/>
    </source>
</evidence>
<dbReference type="GO" id="GO:0016020">
    <property type="term" value="C:membrane"/>
    <property type="evidence" value="ECO:0007669"/>
    <property type="project" value="UniProtKB-SubCell"/>
</dbReference>
<evidence type="ECO:0000256" key="8">
    <source>
        <dbReference type="SAM" id="Phobius"/>
    </source>
</evidence>
<dbReference type="InterPro" id="IPR002142">
    <property type="entry name" value="Peptidase_S49"/>
</dbReference>
<dbReference type="InterPro" id="IPR004635">
    <property type="entry name" value="Pept_S49_SppA"/>
</dbReference>
<keyword evidence="8" id="KW-0812">Transmembrane</keyword>
<dbReference type="AlphaFoldDB" id="A0A2X2WZ24"/>
<dbReference type="OrthoDB" id="9764363at2"/>
<dbReference type="RefSeq" id="WP_089737685.1">
    <property type="nucleotide sequence ID" value="NZ_FNEG01000005.1"/>
</dbReference>
<evidence type="ECO:0000256" key="2">
    <source>
        <dbReference type="ARBA" id="ARBA00008683"/>
    </source>
</evidence>
<evidence type="ECO:0000313" key="11">
    <source>
        <dbReference type="EMBL" id="SQB45968.1"/>
    </source>
</evidence>
<reference evidence="11 13" key="2">
    <citation type="submission" date="2018-06" db="EMBL/GenBank/DDBJ databases">
        <authorList>
            <consortium name="Pathogen Informatics"/>
            <person name="Doyle S."/>
        </authorList>
    </citation>
    <scope>NUCLEOTIDE SEQUENCE [LARGE SCALE GENOMIC DNA]</scope>
    <source>
        <strain evidence="11 13">NCTC13492</strain>
    </source>
</reference>
<evidence type="ECO:0000313" key="12">
    <source>
        <dbReference type="Proteomes" id="UP000199426"/>
    </source>
</evidence>
<feature type="active site" description="Proton donor/acceptor" evidence="7">
    <location>
        <position position="191"/>
    </location>
</feature>
<evidence type="ECO:0000259" key="9">
    <source>
        <dbReference type="Pfam" id="PF01343"/>
    </source>
</evidence>